<gene>
    <name evidence="1" type="ORF">RH857_04495</name>
</gene>
<keyword evidence="2" id="KW-1185">Reference proteome</keyword>
<evidence type="ECO:0000313" key="1">
    <source>
        <dbReference type="EMBL" id="MDR5711393.1"/>
    </source>
</evidence>
<reference evidence="2" key="1">
    <citation type="submission" date="2023-07" db="EMBL/GenBank/DDBJ databases">
        <title>Description of three actinobacteria isolated from air of manufacturing shop in a pharmaceutical factory.</title>
        <authorList>
            <person name="Zhang D.-F."/>
        </authorList>
    </citation>
    <scope>NUCLEOTIDE SEQUENCE [LARGE SCALE GENOMIC DNA]</scope>
    <source>
        <strain evidence="2">CCTCC AB 207010</strain>
    </source>
</reference>
<evidence type="ECO:0000313" key="2">
    <source>
        <dbReference type="Proteomes" id="UP001260872"/>
    </source>
</evidence>
<protein>
    <recommendedName>
        <fullName evidence="3">Bacterial Pleckstrin homology domain-containing protein</fullName>
    </recommendedName>
</protein>
<proteinExistence type="predicted"/>
<accession>A0ABU1FT94</accession>
<dbReference type="RefSeq" id="WP_310536775.1">
    <property type="nucleotide sequence ID" value="NZ_BAAAOC010000022.1"/>
</dbReference>
<dbReference type="EMBL" id="JAVKGT010000008">
    <property type="protein sequence ID" value="MDR5711393.1"/>
    <property type="molecule type" value="Genomic_DNA"/>
</dbReference>
<name>A0ABU1FT94_9MICC</name>
<organism evidence="1 2">
    <name type="scientific">Nesterenkonia flava</name>
    <dbReference type="NCBI Taxonomy" id="469799"/>
    <lineage>
        <taxon>Bacteria</taxon>
        <taxon>Bacillati</taxon>
        <taxon>Actinomycetota</taxon>
        <taxon>Actinomycetes</taxon>
        <taxon>Micrococcales</taxon>
        <taxon>Micrococcaceae</taxon>
        <taxon>Nesterenkonia</taxon>
    </lineage>
</organism>
<evidence type="ECO:0008006" key="3">
    <source>
        <dbReference type="Google" id="ProtNLM"/>
    </source>
</evidence>
<comment type="caution">
    <text evidence="1">The sequence shown here is derived from an EMBL/GenBank/DDBJ whole genome shotgun (WGS) entry which is preliminary data.</text>
</comment>
<dbReference type="Proteomes" id="UP001260872">
    <property type="component" value="Unassembled WGS sequence"/>
</dbReference>
<sequence>MSARYPNLDDVRDISEALAPGLSPWNEGDCFIAVGREMLYVSLRVRIARAQLQDSRTVLRNFAVEPDARPRSQTIRSGFIGSDLVRFDWGGAGGLLVVGSNPNLESSTQLTLDFMARRGA</sequence>